<dbReference type="RefSeq" id="WP_116116410.1">
    <property type="nucleotide sequence ID" value="NZ_MSSW01000030.1"/>
</dbReference>
<gene>
    <name evidence="2" type="ORF">C8N25_10270</name>
</gene>
<feature type="signal peptide" evidence="1">
    <location>
        <begin position="1"/>
        <end position="21"/>
    </location>
</feature>
<accession>A0A3E0E4X9</accession>
<sequence>MRKIRIVVLIFMISGSFTVQSQTVDNVPLSEINVTYIEFTEIGKVFSPKVRIQVDFGQDRSRGRINESQITDSDGRVIEFNSLVDALNFFDQLGYEFLEGNRSHIERVNIDQYLLRKKKTLLDSANIPRQN</sequence>
<organism evidence="2 3">
    <name type="scientific">Algoriphagus antarcticus</name>
    <dbReference type="NCBI Taxonomy" id="238540"/>
    <lineage>
        <taxon>Bacteria</taxon>
        <taxon>Pseudomonadati</taxon>
        <taxon>Bacteroidota</taxon>
        <taxon>Cytophagia</taxon>
        <taxon>Cytophagales</taxon>
        <taxon>Cyclobacteriaceae</taxon>
        <taxon>Algoriphagus</taxon>
    </lineage>
</organism>
<protein>
    <submittedName>
        <fullName evidence="2">Uncharacterized protein</fullName>
    </submittedName>
</protein>
<dbReference type="AlphaFoldDB" id="A0A3E0E4X9"/>
<dbReference type="Proteomes" id="UP000256405">
    <property type="component" value="Unassembled WGS sequence"/>
</dbReference>
<evidence type="ECO:0000313" key="3">
    <source>
        <dbReference type="Proteomes" id="UP000256405"/>
    </source>
</evidence>
<keyword evidence="3" id="KW-1185">Reference proteome</keyword>
<feature type="chain" id="PRO_5017820297" evidence="1">
    <location>
        <begin position="22"/>
        <end position="131"/>
    </location>
</feature>
<proteinExistence type="predicted"/>
<reference evidence="2 3" key="1">
    <citation type="submission" date="2018-08" db="EMBL/GenBank/DDBJ databases">
        <title>Genomic Encyclopedia of Archaeal and Bacterial Type Strains, Phase II (KMG-II): from individual species to whole genera.</title>
        <authorList>
            <person name="Goeker M."/>
        </authorList>
    </citation>
    <scope>NUCLEOTIDE SEQUENCE [LARGE SCALE GENOMIC DNA]</scope>
    <source>
        <strain evidence="2 3">DSM 15986</strain>
    </source>
</reference>
<evidence type="ECO:0000313" key="2">
    <source>
        <dbReference type="EMBL" id="REG92670.1"/>
    </source>
</evidence>
<dbReference type="EMBL" id="QUNF01000002">
    <property type="protein sequence ID" value="REG92670.1"/>
    <property type="molecule type" value="Genomic_DNA"/>
</dbReference>
<name>A0A3E0E4X9_9BACT</name>
<keyword evidence="1" id="KW-0732">Signal</keyword>
<dbReference type="OrthoDB" id="5873496at2"/>
<comment type="caution">
    <text evidence="2">The sequence shown here is derived from an EMBL/GenBank/DDBJ whole genome shotgun (WGS) entry which is preliminary data.</text>
</comment>
<evidence type="ECO:0000256" key="1">
    <source>
        <dbReference type="SAM" id="SignalP"/>
    </source>
</evidence>